<evidence type="ECO:0000256" key="2">
    <source>
        <dbReference type="ARBA" id="ARBA00022552"/>
    </source>
</evidence>
<keyword evidence="4" id="KW-0378">Hydrolase</keyword>
<keyword evidence="2" id="KW-0698">rRNA processing</keyword>
<dbReference type="GO" id="GO:0071044">
    <property type="term" value="P:histone mRNA catabolic process"/>
    <property type="evidence" value="ECO:0007669"/>
    <property type="project" value="TreeGrafter"/>
</dbReference>
<feature type="compositionally biased region" description="Basic and acidic residues" evidence="9">
    <location>
        <begin position="803"/>
        <end position="813"/>
    </location>
</feature>
<evidence type="ECO:0000256" key="9">
    <source>
        <dbReference type="SAM" id="MobiDB-lite"/>
    </source>
</evidence>
<dbReference type="GO" id="GO:0071036">
    <property type="term" value="P:nuclear polyadenylation-dependent snoRNA catabolic process"/>
    <property type="evidence" value="ECO:0007669"/>
    <property type="project" value="TreeGrafter"/>
</dbReference>
<dbReference type="GO" id="GO:0000166">
    <property type="term" value="F:nucleotide binding"/>
    <property type="evidence" value="ECO:0007669"/>
    <property type="project" value="InterPro"/>
</dbReference>
<protein>
    <recommendedName>
        <fullName evidence="10">HRDC domain-containing protein</fullName>
    </recommendedName>
</protein>
<dbReference type="InterPro" id="IPR012337">
    <property type="entry name" value="RNaseH-like_sf"/>
</dbReference>
<evidence type="ECO:0000256" key="4">
    <source>
        <dbReference type="ARBA" id="ARBA00022801"/>
    </source>
</evidence>
<dbReference type="GO" id="GO:0071037">
    <property type="term" value="P:nuclear polyadenylation-dependent snRNA catabolic process"/>
    <property type="evidence" value="ECO:0007669"/>
    <property type="project" value="TreeGrafter"/>
</dbReference>
<dbReference type="GO" id="GO:0003727">
    <property type="term" value="F:single-stranded RNA binding"/>
    <property type="evidence" value="ECO:0007669"/>
    <property type="project" value="TreeGrafter"/>
</dbReference>
<dbReference type="PANTHER" id="PTHR12124">
    <property type="entry name" value="POLYMYOSITIS/SCLERODERMA AUTOANTIGEN-RELATED"/>
    <property type="match status" value="1"/>
</dbReference>
<dbReference type="GO" id="GO:0071051">
    <property type="term" value="P:poly(A)-dependent snoRNA 3'-end processing"/>
    <property type="evidence" value="ECO:0007669"/>
    <property type="project" value="TreeGrafter"/>
</dbReference>
<evidence type="ECO:0000256" key="5">
    <source>
        <dbReference type="ARBA" id="ARBA00022835"/>
    </source>
</evidence>
<evidence type="ECO:0000256" key="7">
    <source>
        <dbReference type="ARBA" id="ARBA00023242"/>
    </source>
</evidence>
<dbReference type="GO" id="GO:0071038">
    <property type="term" value="P:TRAMP-dependent tRNA surveillance pathway"/>
    <property type="evidence" value="ECO:0007669"/>
    <property type="project" value="TreeGrafter"/>
</dbReference>
<dbReference type="FunFam" id="3.30.420.10:FF:000059">
    <property type="entry name" value="Exosome complex exonuclease Rrp6"/>
    <property type="match status" value="1"/>
</dbReference>
<dbReference type="SUPFAM" id="SSF47819">
    <property type="entry name" value="HRDC-like"/>
    <property type="match status" value="1"/>
</dbReference>
<dbReference type="CDD" id="cd06147">
    <property type="entry name" value="Rrp6p_like_exo"/>
    <property type="match status" value="1"/>
</dbReference>
<feature type="region of interest" description="Disordered" evidence="9">
    <location>
        <begin position="570"/>
        <end position="599"/>
    </location>
</feature>
<keyword evidence="6" id="KW-0269">Exonuclease</keyword>
<feature type="region of interest" description="Disordered" evidence="9">
    <location>
        <begin position="616"/>
        <end position="655"/>
    </location>
</feature>
<accession>A0A8H4R433</accession>
<evidence type="ECO:0000256" key="1">
    <source>
        <dbReference type="ARBA" id="ARBA00004123"/>
    </source>
</evidence>
<dbReference type="Proteomes" id="UP000521872">
    <property type="component" value="Unassembled WGS sequence"/>
</dbReference>
<dbReference type="InterPro" id="IPR045092">
    <property type="entry name" value="Rrp6-like"/>
</dbReference>
<comment type="subcellular location">
    <subcellularLocation>
        <location evidence="1">Nucleus</location>
    </subcellularLocation>
</comment>
<dbReference type="InterPro" id="IPR010997">
    <property type="entry name" value="HRDC-like_sf"/>
</dbReference>
<evidence type="ECO:0000313" key="12">
    <source>
        <dbReference type="Proteomes" id="UP000521872"/>
    </source>
</evidence>
<dbReference type="SMART" id="SM00341">
    <property type="entry name" value="HRDC"/>
    <property type="match status" value="1"/>
</dbReference>
<sequence length="901" mass="99521">MADETPLTSTSFDGYNSRLQAAALGATRKAAGLPVDISFHRSMDQDLAVEIDAFSERVLSMTNKLLSLASTVDTTKGRREKGKNKLESQDDVTDNFHSLVVDAMDQLLEKTDSCLDEFLGKNKAPAIAINPPIVSTKKKSILGSGNDKAVIQHAANLSKPQLSFTKKVDNSDGPWYPTLSHKYNAKVPLGHVYTDETEGTNNIVANHPYRYEITHINYPERMFKPCTPMPPPSLEDTQATWVDTKEEFQRMLLKLKNATEIAVDLEHHSYRSYSGFLCLMQISDRNEDWVVDLLAVRDEMESLNEVFTDPEIIKVFHGADSDIIWLQQDFNLYIVNLFDTFHASKLLDFPRHGLANLLEMYCDFVPDKRYQLADWRIRPLPEDMLKYARSDTHFLLYIYDNLRNALLDRSKTQSQSRSPSPPVASSSTSTPPRSLLDEALSRSAETSLRVYSKEPYDAAEGSGSGGWDTLAKKWNKTALTAGGPGVGLGALQREVYRSVHWWRERAAREEDESTRYVLQNHVLFLMAEQPPADMAALLAIFKSSIPPIVKRRAKELLTVVKEAVKRGMAMSRMGGSGGKDDDNNLKEQTGSTTPPAVEKVQTQKDVVMLDEEIKKLEETDKKPNASIWGQGQNRVHSTSQSSLFGSSSTSSQTAKPVGYATTTSTLFGTSSGSHATVHVSSSTLKTTASISRPAGSGHQHFEELVAKINRSFSMAPAVPQIITTTPSQTIKNEEQQHQPEVDAASGMQVEIPYVAPSQRHSKQVIKEEIDTIIVVGQARQKKRKRKAGGGGGDPSSASPAAHAESDGKLDSNSREGTSQPAQQQQATASSSSSRHEDPATAEPFDFSAAPNILDDNPDLEDRKKKRQKKQNNKGGVFYGDFPAPPKAHSELTKGNQSHTFK</sequence>
<dbReference type="Gene3D" id="3.30.420.10">
    <property type="entry name" value="Ribonuclease H-like superfamily/Ribonuclease H"/>
    <property type="match status" value="1"/>
</dbReference>
<dbReference type="GO" id="GO:0071039">
    <property type="term" value="P:nuclear polyadenylation-dependent CUT catabolic process"/>
    <property type="evidence" value="ECO:0007669"/>
    <property type="project" value="TreeGrafter"/>
</dbReference>
<evidence type="ECO:0000313" key="11">
    <source>
        <dbReference type="EMBL" id="KAF4621790.1"/>
    </source>
</evidence>
<dbReference type="SUPFAM" id="SSF53098">
    <property type="entry name" value="Ribonuclease H-like"/>
    <property type="match status" value="1"/>
</dbReference>
<feature type="region of interest" description="Disordered" evidence="9">
    <location>
        <begin position="776"/>
        <end position="901"/>
    </location>
</feature>
<dbReference type="Pfam" id="PF01612">
    <property type="entry name" value="DNA_pol_A_exo1"/>
    <property type="match status" value="1"/>
</dbReference>
<dbReference type="SMART" id="SM00474">
    <property type="entry name" value="35EXOc"/>
    <property type="match status" value="1"/>
</dbReference>
<evidence type="ECO:0000256" key="3">
    <source>
        <dbReference type="ARBA" id="ARBA00022722"/>
    </source>
</evidence>
<dbReference type="Pfam" id="PF08066">
    <property type="entry name" value="PMC2NT"/>
    <property type="match status" value="1"/>
</dbReference>
<comment type="similarity">
    <text evidence="8">Belongs to the exosome component 10/RRP6 family.</text>
</comment>
<comment type="caution">
    <text evidence="11">The sequence shown here is derived from an EMBL/GenBank/DDBJ whole genome shotgun (WGS) entry which is preliminary data.</text>
</comment>
<dbReference type="GO" id="GO:0005730">
    <property type="term" value="C:nucleolus"/>
    <property type="evidence" value="ECO:0007669"/>
    <property type="project" value="TreeGrafter"/>
</dbReference>
<dbReference type="GO" id="GO:0000175">
    <property type="term" value="F:3'-5'-RNA exonuclease activity"/>
    <property type="evidence" value="ECO:0007669"/>
    <property type="project" value="InterPro"/>
</dbReference>
<keyword evidence="12" id="KW-1185">Reference proteome</keyword>
<feature type="region of interest" description="Disordered" evidence="9">
    <location>
        <begin position="410"/>
        <end position="434"/>
    </location>
</feature>
<evidence type="ECO:0000256" key="6">
    <source>
        <dbReference type="ARBA" id="ARBA00022839"/>
    </source>
</evidence>
<dbReference type="InterPro" id="IPR002121">
    <property type="entry name" value="HRDC_dom"/>
</dbReference>
<dbReference type="InterPro" id="IPR049559">
    <property type="entry name" value="Rrp6p-like_exo"/>
</dbReference>
<dbReference type="GO" id="GO:0071040">
    <property type="term" value="P:nuclear polyadenylation-dependent antisense transcript catabolic process"/>
    <property type="evidence" value="ECO:0007669"/>
    <property type="project" value="TreeGrafter"/>
</dbReference>
<feature type="compositionally biased region" description="Low complexity" evidence="9">
    <location>
        <begin position="412"/>
        <end position="434"/>
    </location>
</feature>
<keyword evidence="7" id="KW-0539">Nucleus</keyword>
<feature type="compositionally biased region" description="Low complexity" evidence="9">
    <location>
        <begin position="637"/>
        <end position="653"/>
    </location>
</feature>
<feature type="compositionally biased region" description="Polar residues" evidence="9">
    <location>
        <begin position="892"/>
        <end position="901"/>
    </location>
</feature>
<dbReference type="InterPro" id="IPR044876">
    <property type="entry name" value="HRDC_dom_sf"/>
</dbReference>
<dbReference type="EMBL" id="JAACJL010000004">
    <property type="protein sequence ID" value="KAF4621790.1"/>
    <property type="molecule type" value="Genomic_DNA"/>
</dbReference>
<dbReference type="GO" id="GO:0071035">
    <property type="term" value="P:nuclear polyadenylation-dependent rRNA catabolic process"/>
    <property type="evidence" value="ECO:0007669"/>
    <property type="project" value="TreeGrafter"/>
</dbReference>
<feature type="compositionally biased region" description="Polar residues" evidence="9">
    <location>
        <begin position="627"/>
        <end position="636"/>
    </location>
</feature>
<dbReference type="GO" id="GO:0000176">
    <property type="term" value="C:nuclear exosome (RNase complex)"/>
    <property type="evidence" value="ECO:0007669"/>
    <property type="project" value="InterPro"/>
</dbReference>
<evidence type="ECO:0000256" key="8">
    <source>
        <dbReference type="ARBA" id="ARBA00043957"/>
    </source>
</evidence>
<organism evidence="11 12">
    <name type="scientific">Agrocybe pediades</name>
    <dbReference type="NCBI Taxonomy" id="84607"/>
    <lineage>
        <taxon>Eukaryota</taxon>
        <taxon>Fungi</taxon>
        <taxon>Dikarya</taxon>
        <taxon>Basidiomycota</taxon>
        <taxon>Agaricomycotina</taxon>
        <taxon>Agaricomycetes</taxon>
        <taxon>Agaricomycetidae</taxon>
        <taxon>Agaricales</taxon>
        <taxon>Agaricineae</taxon>
        <taxon>Strophariaceae</taxon>
        <taxon>Agrocybe</taxon>
    </lineage>
</organism>
<evidence type="ECO:0000259" key="10">
    <source>
        <dbReference type="PROSITE" id="PS50967"/>
    </source>
</evidence>
<reference evidence="11 12" key="1">
    <citation type="submission" date="2019-12" db="EMBL/GenBank/DDBJ databases">
        <authorList>
            <person name="Floudas D."/>
            <person name="Bentzer J."/>
            <person name="Ahren D."/>
            <person name="Johansson T."/>
            <person name="Persson P."/>
            <person name="Tunlid A."/>
        </authorList>
    </citation>
    <scope>NUCLEOTIDE SEQUENCE [LARGE SCALE GENOMIC DNA]</scope>
    <source>
        <strain evidence="11 12">CBS 102.39</strain>
    </source>
</reference>
<dbReference type="PANTHER" id="PTHR12124:SF47">
    <property type="entry name" value="EXOSOME COMPONENT 10"/>
    <property type="match status" value="1"/>
</dbReference>
<name>A0A8H4R433_9AGAR</name>
<dbReference type="GO" id="GO:0000467">
    <property type="term" value="P:exonucleolytic trimming to generate mature 3'-end of 5.8S rRNA from tricistronic rRNA transcript (SSU-rRNA, 5.8S rRNA, LSU-rRNA)"/>
    <property type="evidence" value="ECO:0007669"/>
    <property type="project" value="InterPro"/>
</dbReference>
<dbReference type="AlphaFoldDB" id="A0A8H4R433"/>
<feature type="domain" description="HRDC" evidence="10">
    <location>
        <begin position="489"/>
        <end position="570"/>
    </location>
</feature>
<keyword evidence="3" id="KW-0540">Nuclease</keyword>
<dbReference type="InterPro" id="IPR036397">
    <property type="entry name" value="RNaseH_sf"/>
</dbReference>
<gene>
    <name evidence="11" type="ORF">D9613_012206</name>
</gene>
<keyword evidence="5" id="KW-0271">Exosome</keyword>
<proteinExistence type="inferred from homology"/>
<feature type="compositionally biased region" description="Low complexity" evidence="9">
    <location>
        <begin position="817"/>
        <end position="832"/>
    </location>
</feature>
<dbReference type="InterPro" id="IPR012588">
    <property type="entry name" value="Exosome-assoc_fac_Rrp6_N"/>
</dbReference>
<dbReference type="Pfam" id="PF00570">
    <property type="entry name" value="HRDC"/>
    <property type="match status" value="1"/>
</dbReference>
<dbReference type="PROSITE" id="PS50967">
    <property type="entry name" value="HRDC"/>
    <property type="match status" value="1"/>
</dbReference>
<dbReference type="InterPro" id="IPR002562">
    <property type="entry name" value="3'-5'_exonuclease_dom"/>
</dbReference>
<dbReference type="Gene3D" id="1.10.150.80">
    <property type="entry name" value="HRDC domain"/>
    <property type="match status" value="1"/>
</dbReference>